<dbReference type="InterPro" id="IPR003477">
    <property type="entry name" value="PemK-like"/>
</dbReference>
<evidence type="ECO:0000256" key="1">
    <source>
        <dbReference type="ARBA" id="ARBA00007521"/>
    </source>
</evidence>
<accession>A9WFH9</accession>
<proteinExistence type="inferred from homology"/>
<dbReference type="RefSeq" id="WP_012256573.1">
    <property type="nucleotide sequence ID" value="NC_010175.1"/>
</dbReference>
<dbReference type="HOGENOM" id="CLU_121823_1_1_0"/>
<dbReference type="SUPFAM" id="SSF50118">
    <property type="entry name" value="Cell growth inhibitor/plasmid maintenance toxic component"/>
    <property type="match status" value="1"/>
</dbReference>
<name>A9WFH9_CHLAA</name>
<sequence>MSTSKSPRRGEIWQADLGDQTSGLVLIVSTDAFEHLPIRLVARLRPWEDRFAGMVWLQRLEGTWPTRLGKPHAVDLLQLHSIEVHRLRTMVGRAPAIRMDEIAAAIALVVDYNPAG</sequence>
<dbReference type="InterPro" id="IPR011067">
    <property type="entry name" value="Plasmid_toxin/cell-grow_inhib"/>
</dbReference>
<dbReference type="eggNOG" id="COG2337">
    <property type="taxonomic scope" value="Bacteria"/>
</dbReference>
<evidence type="ECO:0000313" key="4">
    <source>
        <dbReference type="Proteomes" id="UP000002008"/>
    </source>
</evidence>
<protein>
    <submittedName>
        <fullName evidence="3">PemK family protein</fullName>
    </submittedName>
</protein>
<dbReference type="KEGG" id="cau:Caur_0677"/>
<dbReference type="Pfam" id="PF02452">
    <property type="entry name" value="PemK_toxin"/>
    <property type="match status" value="1"/>
</dbReference>
<reference evidence="4" key="1">
    <citation type="journal article" date="2011" name="BMC Genomics">
        <title>Complete genome sequence of the filamentous anoxygenic phototrophic bacterium Chloroflexus aurantiacus.</title>
        <authorList>
            <person name="Tang K.H."/>
            <person name="Barry K."/>
            <person name="Chertkov O."/>
            <person name="Dalin E."/>
            <person name="Han C.S."/>
            <person name="Hauser L.J."/>
            <person name="Honchak B.M."/>
            <person name="Karbach L.E."/>
            <person name="Land M.L."/>
            <person name="Lapidus A."/>
            <person name="Larimer F.W."/>
            <person name="Mikhailova N."/>
            <person name="Pitluck S."/>
            <person name="Pierson B.K."/>
            <person name="Blankenship R.E."/>
        </authorList>
    </citation>
    <scope>NUCLEOTIDE SEQUENCE [LARGE SCALE GENOMIC DNA]</scope>
    <source>
        <strain evidence="4">ATCC 29366 / DSM 635 / J-10-fl</strain>
    </source>
</reference>
<keyword evidence="4" id="KW-1185">Reference proteome</keyword>
<dbReference type="EMBL" id="CP000909">
    <property type="protein sequence ID" value="ABY33917.1"/>
    <property type="molecule type" value="Genomic_DNA"/>
</dbReference>
<dbReference type="Proteomes" id="UP000002008">
    <property type="component" value="Chromosome"/>
</dbReference>
<keyword evidence="2" id="KW-1277">Toxin-antitoxin system</keyword>
<evidence type="ECO:0000256" key="2">
    <source>
        <dbReference type="ARBA" id="ARBA00022649"/>
    </source>
</evidence>
<dbReference type="STRING" id="324602.Caur_0677"/>
<comment type="similarity">
    <text evidence="1">Belongs to the PemK/MazF family.</text>
</comment>
<dbReference type="InParanoid" id="A9WFH9"/>
<evidence type="ECO:0000313" key="3">
    <source>
        <dbReference type="EMBL" id="ABY33917.1"/>
    </source>
</evidence>
<dbReference type="PATRIC" id="fig|324602.8.peg.772"/>
<dbReference type="EnsemblBacteria" id="ABY33917">
    <property type="protein sequence ID" value="ABY33917"/>
    <property type="gene ID" value="Caur_0677"/>
</dbReference>
<dbReference type="Gene3D" id="2.30.30.110">
    <property type="match status" value="1"/>
</dbReference>
<dbReference type="GO" id="GO:0003677">
    <property type="term" value="F:DNA binding"/>
    <property type="evidence" value="ECO:0007669"/>
    <property type="project" value="InterPro"/>
</dbReference>
<dbReference type="AlphaFoldDB" id="A9WFH9"/>
<gene>
    <name evidence="3" type="ordered locus">Caur_0677</name>
</gene>
<organism evidence="3 4">
    <name type="scientific">Chloroflexus aurantiacus (strain ATCC 29366 / DSM 635 / J-10-fl)</name>
    <dbReference type="NCBI Taxonomy" id="324602"/>
    <lineage>
        <taxon>Bacteria</taxon>
        <taxon>Bacillati</taxon>
        <taxon>Chloroflexota</taxon>
        <taxon>Chloroflexia</taxon>
        <taxon>Chloroflexales</taxon>
        <taxon>Chloroflexineae</taxon>
        <taxon>Chloroflexaceae</taxon>
        <taxon>Chloroflexus</taxon>
    </lineage>
</organism>